<evidence type="ECO:0000256" key="2">
    <source>
        <dbReference type="ARBA" id="ARBA00023002"/>
    </source>
</evidence>
<accession>A0A268FCZ7</accession>
<dbReference type="InterPro" id="IPR036291">
    <property type="entry name" value="NAD(P)-bd_dom_sf"/>
</dbReference>
<dbReference type="GO" id="GO:0005975">
    <property type="term" value="P:carbohydrate metabolic process"/>
    <property type="evidence" value="ECO:0007669"/>
    <property type="project" value="UniProtKB-ARBA"/>
</dbReference>
<keyword evidence="2 4" id="KW-0560">Oxidoreductase</keyword>
<dbReference type="Gene3D" id="3.40.50.720">
    <property type="entry name" value="NAD(P)-binding Rossmann-like Domain"/>
    <property type="match status" value="1"/>
</dbReference>
<dbReference type="InterPro" id="IPR020904">
    <property type="entry name" value="Sc_DH/Rdtase_CS"/>
</dbReference>
<dbReference type="PANTHER" id="PTHR42760">
    <property type="entry name" value="SHORT-CHAIN DEHYDROGENASES/REDUCTASES FAMILY MEMBER"/>
    <property type="match status" value="1"/>
</dbReference>
<sequence length="284" mass="30600">MNIPLQVNLSNKVAVVTGGNGLLGSYFSKALARCGAKVAILGRNQDTADQVAREIIEEGGEALGVAANVLQRDSLEKARELIENKLGACDILVNNAGGNHPLGTTDDEFFDREKARNHPEYKTFFDLESEGVESVFELNFLGTFLPSQVFAKAMTEREGGCIINISSMNAYTPLTKIPAYSGAKAAINNFTQWLSVYFAKAGIRVNAIAPGFFVTKQNESLLYKEDGSPSPRAENILHNTPMDRFGEPEELVGGLLFLASDKASSFITGMTLPIDGGFSSYSGV</sequence>
<protein>
    <submittedName>
        <fullName evidence="4">D-mannonate oxidoreductase</fullName>
        <ecNumber evidence="4">1.1.1.131</ecNumber>
    </submittedName>
</protein>
<dbReference type="NCBIfam" id="NF006132">
    <property type="entry name" value="PRK08277.1"/>
    <property type="match status" value="1"/>
</dbReference>
<dbReference type="PROSITE" id="PS00061">
    <property type="entry name" value="ADH_SHORT"/>
    <property type="match status" value="1"/>
</dbReference>
<dbReference type="AlphaFoldDB" id="A0A268FCZ7"/>
<comment type="caution">
    <text evidence="4">The sequence shown here is derived from an EMBL/GenBank/DDBJ whole genome shotgun (WGS) entry which is preliminary data.</text>
</comment>
<dbReference type="SUPFAM" id="SSF51735">
    <property type="entry name" value="NAD(P)-binding Rossmann-fold domains"/>
    <property type="match status" value="1"/>
</dbReference>
<evidence type="ECO:0000313" key="5">
    <source>
        <dbReference type="Proteomes" id="UP000216961"/>
    </source>
</evidence>
<evidence type="ECO:0000256" key="3">
    <source>
        <dbReference type="RuleBase" id="RU000363"/>
    </source>
</evidence>
<dbReference type="InterPro" id="IPR002347">
    <property type="entry name" value="SDR_fam"/>
</dbReference>
<organism evidence="4 5">
    <name type="scientific">Niallia circulans</name>
    <name type="common">Bacillus circulans</name>
    <dbReference type="NCBI Taxonomy" id="1397"/>
    <lineage>
        <taxon>Bacteria</taxon>
        <taxon>Bacillati</taxon>
        <taxon>Bacillota</taxon>
        <taxon>Bacilli</taxon>
        <taxon>Bacillales</taxon>
        <taxon>Bacillaceae</taxon>
        <taxon>Niallia</taxon>
    </lineage>
</organism>
<dbReference type="PRINTS" id="PR00081">
    <property type="entry name" value="GDHRDH"/>
</dbReference>
<comment type="similarity">
    <text evidence="1 3">Belongs to the short-chain dehydrogenases/reductases (SDR) family.</text>
</comment>
<dbReference type="RefSeq" id="WP_095330195.1">
    <property type="nucleotide sequence ID" value="NZ_CP026031.1"/>
</dbReference>
<dbReference type="GO" id="GO:0050090">
    <property type="term" value="F:mannuronate reductase activity"/>
    <property type="evidence" value="ECO:0007669"/>
    <property type="project" value="UniProtKB-EC"/>
</dbReference>
<dbReference type="KEGG" id="bcir:C2I06_24330"/>
<name>A0A268FCZ7_NIACI</name>
<dbReference type="EMBL" id="NPBQ01000064">
    <property type="protein sequence ID" value="PAD83250.1"/>
    <property type="molecule type" value="Genomic_DNA"/>
</dbReference>
<dbReference type="EC" id="1.1.1.131" evidence="4"/>
<proteinExistence type="inferred from homology"/>
<dbReference type="FunFam" id="3.40.50.720:FF:000240">
    <property type="entry name" value="SDR family oxidoreductase"/>
    <property type="match status" value="1"/>
</dbReference>
<gene>
    <name evidence="4" type="ORF">CHH57_10525</name>
</gene>
<evidence type="ECO:0000256" key="1">
    <source>
        <dbReference type="ARBA" id="ARBA00006484"/>
    </source>
</evidence>
<dbReference type="Proteomes" id="UP000216961">
    <property type="component" value="Unassembled WGS sequence"/>
</dbReference>
<dbReference type="Pfam" id="PF00106">
    <property type="entry name" value="adh_short"/>
    <property type="match status" value="1"/>
</dbReference>
<dbReference type="PANTHER" id="PTHR42760:SF115">
    <property type="entry name" value="3-OXOACYL-[ACYL-CARRIER-PROTEIN] REDUCTASE FABG"/>
    <property type="match status" value="1"/>
</dbReference>
<dbReference type="PRINTS" id="PR00080">
    <property type="entry name" value="SDRFAMILY"/>
</dbReference>
<evidence type="ECO:0000313" key="4">
    <source>
        <dbReference type="EMBL" id="PAD83250.1"/>
    </source>
</evidence>
<dbReference type="CDD" id="cd08935">
    <property type="entry name" value="mannonate_red_SDR_c"/>
    <property type="match status" value="1"/>
</dbReference>
<reference evidence="4 5" key="1">
    <citation type="submission" date="2017-07" db="EMBL/GenBank/DDBJ databases">
        <title>Isolation and whole genome analysis of endospore-forming bacteria from heroin.</title>
        <authorList>
            <person name="Kalinowski J."/>
            <person name="Ahrens B."/>
            <person name="Al-Dilaimi A."/>
            <person name="Winkler A."/>
            <person name="Wibberg D."/>
            <person name="Schleenbecker U."/>
            <person name="Ruckert C."/>
            <person name="Wolfel R."/>
            <person name="Grass G."/>
        </authorList>
    </citation>
    <scope>NUCLEOTIDE SEQUENCE [LARGE SCALE GENOMIC DNA]</scope>
    <source>
        <strain evidence="4 5">7521-2</strain>
    </source>
</reference>